<sequence length="75" mass="8460">MIFINGTLAHVGGQNWEYSQILQHGQFMARITAEDAATSDDYGIVSISDQLRCLLQTRAIRARPIKRPMAKIQRS</sequence>
<keyword evidence="2" id="KW-1185">Reference proteome</keyword>
<comment type="caution">
    <text evidence="1">The sequence shown here is derived from an EMBL/GenBank/DDBJ whole genome shotgun (WGS) entry which is preliminary data.</text>
</comment>
<accession>A0ABQ0ZA80</accession>
<organism evidence="1 2">
    <name type="scientific">Rhizobium dioscoreae</name>
    <dbReference type="NCBI Taxonomy" id="2653122"/>
    <lineage>
        <taxon>Bacteria</taxon>
        <taxon>Pseudomonadati</taxon>
        <taxon>Pseudomonadota</taxon>
        <taxon>Alphaproteobacteria</taxon>
        <taxon>Hyphomicrobiales</taxon>
        <taxon>Rhizobiaceae</taxon>
        <taxon>Rhizobium/Agrobacterium group</taxon>
        <taxon>Rhizobium</taxon>
    </lineage>
</organism>
<protein>
    <submittedName>
        <fullName evidence="1">Uncharacterized protein</fullName>
    </submittedName>
</protein>
<proteinExistence type="predicted"/>
<gene>
    <name evidence="1" type="ORF">RsS93_50190</name>
</gene>
<evidence type="ECO:0000313" key="1">
    <source>
        <dbReference type="EMBL" id="GES52405.1"/>
    </source>
</evidence>
<dbReference type="EMBL" id="BLAJ01000007">
    <property type="protein sequence ID" value="GES52405.1"/>
    <property type="molecule type" value="Genomic_DNA"/>
</dbReference>
<evidence type="ECO:0000313" key="2">
    <source>
        <dbReference type="Proteomes" id="UP000390335"/>
    </source>
</evidence>
<reference evidence="1 2" key="1">
    <citation type="journal article" date="2020" name="Genome Biol. Evol.">
        <title>Rhizobium dioscoreae sp. nov., a plant growth-promoting bacterium isolated from yam (Dioscorea species).</title>
        <authorList>
            <person name="Ouyabe M."/>
            <person name="Tanaka N."/>
            <person name="Shiwa Y."/>
            <person name="Fujita N."/>
            <person name="Kikuno H."/>
            <person name="Babil P."/>
            <person name="Shiwachi H."/>
        </authorList>
    </citation>
    <scope>NUCLEOTIDE SEQUENCE [LARGE SCALE GENOMIC DNA]</scope>
    <source>
        <strain evidence="1 2">S-93</strain>
    </source>
</reference>
<dbReference type="Proteomes" id="UP000390335">
    <property type="component" value="Unassembled WGS sequence"/>
</dbReference>
<name>A0ABQ0ZA80_9HYPH</name>